<evidence type="ECO:0000256" key="6">
    <source>
        <dbReference type="ARBA" id="ARBA00022786"/>
    </source>
</evidence>
<protein>
    <recommendedName>
        <fullName evidence="4">RING-type E3 ubiquitin transferase</fullName>
        <ecNumber evidence="4">2.3.2.27</ecNumber>
    </recommendedName>
</protein>
<name>A0ABD1WKV3_9LAMI</name>
<dbReference type="InterPro" id="IPR051348">
    <property type="entry name" value="U-box_ubiquitin_ligases"/>
</dbReference>
<keyword evidence="6" id="KW-0833">Ubl conjugation pathway</keyword>
<comment type="pathway">
    <text evidence="3">Protein modification; protein ubiquitination.</text>
</comment>
<dbReference type="PANTHER" id="PTHR45647">
    <property type="entry name" value="OS02G0152300 PROTEIN"/>
    <property type="match status" value="1"/>
</dbReference>
<evidence type="ECO:0000256" key="1">
    <source>
        <dbReference type="ARBA" id="ARBA00000900"/>
    </source>
</evidence>
<dbReference type="EMBL" id="JBFOLJ010000003">
    <property type="protein sequence ID" value="KAL2550075.1"/>
    <property type="molecule type" value="Genomic_DNA"/>
</dbReference>
<keyword evidence="9" id="KW-1185">Reference proteome</keyword>
<dbReference type="PANTHER" id="PTHR45647:SF15">
    <property type="entry name" value="U-BOX DOMAIN-CONTAINING PROTEIN 35"/>
    <property type="match status" value="1"/>
</dbReference>
<feature type="domain" description="U-box" evidence="7">
    <location>
        <begin position="98"/>
        <end position="140"/>
    </location>
</feature>
<evidence type="ECO:0000256" key="4">
    <source>
        <dbReference type="ARBA" id="ARBA00012483"/>
    </source>
</evidence>
<comment type="catalytic activity">
    <reaction evidence="1">
        <text>S-ubiquitinyl-[E2 ubiquitin-conjugating enzyme]-L-cysteine + [acceptor protein]-L-lysine = [E2 ubiquitin-conjugating enzyme]-L-cysteine + N(6)-ubiquitinyl-[acceptor protein]-L-lysine.</text>
        <dbReference type="EC" id="2.3.2.27"/>
    </reaction>
</comment>
<keyword evidence="5" id="KW-0808">Transferase</keyword>
<dbReference type="SUPFAM" id="SSF57850">
    <property type="entry name" value="RING/U-box"/>
    <property type="match status" value="1"/>
</dbReference>
<reference evidence="9" key="1">
    <citation type="submission" date="2024-07" db="EMBL/GenBank/DDBJ databases">
        <title>Two chromosome-level genome assemblies of Korean endemic species Abeliophyllum distichum and Forsythia ovata (Oleaceae).</title>
        <authorList>
            <person name="Jang H."/>
        </authorList>
    </citation>
    <scope>NUCLEOTIDE SEQUENCE [LARGE SCALE GENOMIC DNA]</scope>
</reference>
<dbReference type="Proteomes" id="UP001604277">
    <property type="component" value="Unassembled WGS sequence"/>
</dbReference>
<comment type="caution">
    <text evidence="8">The sequence shown here is derived from an EMBL/GenBank/DDBJ whole genome shotgun (WGS) entry which is preliminary data.</text>
</comment>
<dbReference type="AlphaFoldDB" id="A0ABD1WKV3"/>
<comment type="function">
    <text evidence="2">Functions as an E3 ubiquitin ligase.</text>
</comment>
<accession>A0ABD1WKV3</accession>
<dbReference type="InterPro" id="IPR003613">
    <property type="entry name" value="Ubox_domain"/>
</dbReference>
<organism evidence="8 9">
    <name type="scientific">Forsythia ovata</name>
    <dbReference type="NCBI Taxonomy" id="205694"/>
    <lineage>
        <taxon>Eukaryota</taxon>
        <taxon>Viridiplantae</taxon>
        <taxon>Streptophyta</taxon>
        <taxon>Embryophyta</taxon>
        <taxon>Tracheophyta</taxon>
        <taxon>Spermatophyta</taxon>
        <taxon>Magnoliopsida</taxon>
        <taxon>eudicotyledons</taxon>
        <taxon>Gunneridae</taxon>
        <taxon>Pentapetalae</taxon>
        <taxon>asterids</taxon>
        <taxon>lamiids</taxon>
        <taxon>Lamiales</taxon>
        <taxon>Oleaceae</taxon>
        <taxon>Forsythieae</taxon>
        <taxon>Forsythia</taxon>
    </lineage>
</organism>
<evidence type="ECO:0000256" key="3">
    <source>
        <dbReference type="ARBA" id="ARBA00004906"/>
    </source>
</evidence>
<gene>
    <name evidence="8" type="ORF">Fot_11605</name>
</gene>
<sequence>MELCKCSLSHTTAAVKILHTMGNRTKQLQQEFRYRIQRPVIGQSTKELAILALECTELRHRDRTDLKTQILPVLEKLRVVAEKAWNLASIAPIGSPNHFICPILKKAIEEWLAENDTSPVTNLSLLHKSLIPNYTLQLEWKSGKH</sequence>
<dbReference type="GO" id="GO:0061630">
    <property type="term" value="F:ubiquitin protein ligase activity"/>
    <property type="evidence" value="ECO:0007669"/>
    <property type="project" value="UniProtKB-EC"/>
</dbReference>
<evidence type="ECO:0000256" key="5">
    <source>
        <dbReference type="ARBA" id="ARBA00022679"/>
    </source>
</evidence>
<evidence type="ECO:0000313" key="9">
    <source>
        <dbReference type="Proteomes" id="UP001604277"/>
    </source>
</evidence>
<dbReference type="InterPro" id="IPR013083">
    <property type="entry name" value="Znf_RING/FYVE/PHD"/>
</dbReference>
<dbReference type="SMART" id="SM00504">
    <property type="entry name" value="Ubox"/>
    <property type="match status" value="1"/>
</dbReference>
<dbReference type="Gene3D" id="3.30.40.10">
    <property type="entry name" value="Zinc/RING finger domain, C3HC4 (zinc finger)"/>
    <property type="match status" value="1"/>
</dbReference>
<proteinExistence type="predicted"/>
<dbReference type="EC" id="2.3.2.27" evidence="4"/>
<evidence type="ECO:0000259" key="7">
    <source>
        <dbReference type="SMART" id="SM00504"/>
    </source>
</evidence>
<evidence type="ECO:0000256" key="2">
    <source>
        <dbReference type="ARBA" id="ARBA00003861"/>
    </source>
</evidence>
<evidence type="ECO:0000313" key="8">
    <source>
        <dbReference type="EMBL" id="KAL2550075.1"/>
    </source>
</evidence>